<dbReference type="RefSeq" id="WP_198733313.1">
    <property type="nucleotide sequence ID" value="NZ_JAEINH010000004.1"/>
</dbReference>
<dbReference type="EMBL" id="JAEINH010000004">
    <property type="protein sequence ID" value="MBI9114769.1"/>
    <property type="molecule type" value="Genomic_DNA"/>
</dbReference>
<feature type="transmembrane region" description="Helical" evidence="9">
    <location>
        <begin position="96"/>
        <end position="125"/>
    </location>
</feature>
<dbReference type="GO" id="GO:0005886">
    <property type="term" value="C:plasma membrane"/>
    <property type="evidence" value="ECO:0007669"/>
    <property type="project" value="UniProtKB-SubCell"/>
</dbReference>
<comment type="subcellular location">
    <subcellularLocation>
        <location evidence="1">Cell inner membrane</location>
        <topology evidence="1">Multi-pass membrane protein</topology>
    </subcellularLocation>
    <subcellularLocation>
        <location evidence="9">Cell membrane</location>
        <topology evidence="9">Multi-pass membrane protein</topology>
    </subcellularLocation>
</comment>
<evidence type="ECO:0000256" key="5">
    <source>
        <dbReference type="ARBA" id="ARBA00022519"/>
    </source>
</evidence>
<dbReference type="InterPro" id="IPR013525">
    <property type="entry name" value="ABC2_TM"/>
</dbReference>
<reference evidence="11" key="1">
    <citation type="submission" date="2020-12" db="EMBL/GenBank/DDBJ databases">
        <title>Sanguibacter suaedae sp. nov., isolated from Suaeda aralocaspica.</title>
        <authorList>
            <person name="Ma Q."/>
        </authorList>
    </citation>
    <scope>NUCLEOTIDE SEQUENCE</scope>
    <source>
        <strain evidence="11">YZGR15</strain>
    </source>
</reference>
<dbReference type="Pfam" id="PF01061">
    <property type="entry name" value="ABC2_membrane"/>
    <property type="match status" value="1"/>
</dbReference>
<accession>A0A934I384</accession>
<evidence type="ECO:0000313" key="11">
    <source>
        <dbReference type="EMBL" id="MBI9114769.1"/>
    </source>
</evidence>
<evidence type="ECO:0000256" key="1">
    <source>
        <dbReference type="ARBA" id="ARBA00004429"/>
    </source>
</evidence>
<dbReference type="PANTHER" id="PTHR30413">
    <property type="entry name" value="INNER MEMBRANE TRANSPORT PERMEASE"/>
    <property type="match status" value="1"/>
</dbReference>
<keyword evidence="3 9" id="KW-0813">Transport</keyword>
<evidence type="ECO:0000256" key="3">
    <source>
        <dbReference type="ARBA" id="ARBA00022448"/>
    </source>
</evidence>
<proteinExistence type="inferred from homology"/>
<comment type="caution">
    <text evidence="11">The sequence shown here is derived from an EMBL/GenBank/DDBJ whole genome shotgun (WGS) entry which is preliminary data.</text>
</comment>
<organism evidence="11 12">
    <name type="scientific">Sanguibacter suaedae</name>
    <dbReference type="NCBI Taxonomy" id="2795737"/>
    <lineage>
        <taxon>Bacteria</taxon>
        <taxon>Bacillati</taxon>
        <taxon>Actinomycetota</taxon>
        <taxon>Actinomycetes</taxon>
        <taxon>Micrococcales</taxon>
        <taxon>Sanguibacteraceae</taxon>
        <taxon>Sanguibacter</taxon>
    </lineage>
</organism>
<name>A0A934I384_9MICO</name>
<gene>
    <name evidence="11" type="ORF">JAV76_07055</name>
</gene>
<keyword evidence="6 9" id="KW-0812">Transmembrane</keyword>
<keyword evidence="5" id="KW-0997">Cell inner membrane</keyword>
<evidence type="ECO:0000256" key="9">
    <source>
        <dbReference type="RuleBase" id="RU361157"/>
    </source>
</evidence>
<keyword evidence="7 9" id="KW-1133">Transmembrane helix</keyword>
<feature type="transmembrane region" description="Helical" evidence="9">
    <location>
        <begin position="145"/>
        <end position="165"/>
    </location>
</feature>
<evidence type="ECO:0000256" key="7">
    <source>
        <dbReference type="ARBA" id="ARBA00022989"/>
    </source>
</evidence>
<evidence type="ECO:0000256" key="2">
    <source>
        <dbReference type="ARBA" id="ARBA00007783"/>
    </source>
</evidence>
<dbReference type="GO" id="GO:0140359">
    <property type="term" value="F:ABC-type transporter activity"/>
    <property type="evidence" value="ECO:0007669"/>
    <property type="project" value="InterPro"/>
</dbReference>
<dbReference type="GO" id="GO:0015920">
    <property type="term" value="P:lipopolysaccharide transport"/>
    <property type="evidence" value="ECO:0007669"/>
    <property type="project" value="TreeGrafter"/>
</dbReference>
<evidence type="ECO:0000256" key="8">
    <source>
        <dbReference type="ARBA" id="ARBA00023136"/>
    </source>
</evidence>
<feature type="transmembrane region" description="Helical" evidence="9">
    <location>
        <begin position="280"/>
        <end position="299"/>
    </location>
</feature>
<keyword evidence="8 9" id="KW-0472">Membrane</keyword>
<sequence length="309" mass="34171">MTTPYEDRAAALAKEPLRTAGPRLGFASGTLSSIRDILGQRELLGMLVRRELKARYKDSTLGFVWSLMRPIAMLLIYYIALGKFLGAARDIPDFAIFIYTGLTAWGLFSEAVSAGTASVVANSGLVKKVYLPREVFPLSAIGSGLFNFGIQLVILLAATIVAGHFPTGARWGYFIPALLILVLFGTALALLLSAWNVYLRDIQYLVEIFIMIFFWVSPIVYSWELFTGQVVRSFGEGTMSTFLHELYLANPVTLAILGFQQTFWVSGDGKPVPDHLGERMMIAVLVGLALVWLCQRVFARLQANFAQEL</sequence>
<dbReference type="PANTHER" id="PTHR30413:SF8">
    <property type="entry name" value="TRANSPORT PERMEASE PROTEIN"/>
    <property type="match status" value="1"/>
</dbReference>
<feature type="transmembrane region" description="Helical" evidence="9">
    <location>
        <begin position="59"/>
        <end position="80"/>
    </location>
</feature>
<evidence type="ECO:0000259" key="10">
    <source>
        <dbReference type="PROSITE" id="PS51012"/>
    </source>
</evidence>
<dbReference type="Proteomes" id="UP000602087">
    <property type="component" value="Unassembled WGS sequence"/>
</dbReference>
<feature type="domain" description="ABC transmembrane type-2" evidence="10">
    <location>
        <begin position="61"/>
        <end position="301"/>
    </location>
</feature>
<keyword evidence="12" id="KW-1185">Reference proteome</keyword>
<comment type="similarity">
    <text evidence="2 9">Belongs to the ABC-2 integral membrane protein family.</text>
</comment>
<feature type="transmembrane region" description="Helical" evidence="9">
    <location>
        <begin position="204"/>
        <end position="223"/>
    </location>
</feature>
<dbReference type="InterPro" id="IPR047817">
    <property type="entry name" value="ABC2_TM_bact-type"/>
</dbReference>
<feature type="transmembrane region" description="Helical" evidence="9">
    <location>
        <begin position="171"/>
        <end position="192"/>
    </location>
</feature>
<dbReference type="PROSITE" id="PS51012">
    <property type="entry name" value="ABC_TM2"/>
    <property type="match status" value="1"/>
</dbReference>
<protein>
    <recommendedName>
        <fullName evidence="9">Transport permease protein</fullName>
    </recommendedName>
</protein>
<evidence type="ECO:0000313" key="12">
    <source>
        <dbReference type="Proteomes" id="UP000602087"/>
    </source>
</evidence>
<evidence type="ECO:0000256" key="4">
    <source>
        <dbReference type="ARBA" id="ARBA00022475"/>
    </source>
</evidence>
<evidence type="ECO:0000256" key="6">
    <source>
        <dbReference type="ARBA" id="ARBA00022692"/>
    </source>
</evidence>
<dbReference type="AlphaFoldDB" id="A0A934I384"/>
<keyword evidence="4 9" id="KW-1003">Cell membrane</keyword>